<feature type="region of interest" description="Disordered" evidence="1">
    <location>
        <begin position="47"/>
        <end position="114"/>
    </location>
</feature>
<accession>A0A3L8R1C9</accession>
<name>A0A3L8R1C9_STRRN</name>
<protein>
    <submittedName>
        <fullName evidence="2">Uncharacterized protein</fullName>
    </submittedName>
</protein>
<dbReference type="AlphaFoldDB" id="A0A3L8R1C9"/>
<comment type="caution">
    <text evidence="2">The sequence shown here is derived from an EMBL/GenBank/DDBJ whole genome shotgun (WGS) entry which is preliminary data.</text>
</comment>
<reference evidence="2 3" key="1">
    <citation type="journal article" date="2018" name="J. Biol. Chem.">
        <title>Discovery of the actinoplanic acid pathway in Streptomyces rapamycinicus reveals a genetically conserved synergism with rapamycin.</title>
        <authorList>
            <person name="Mrak P."/>
            <person name="Krastel P."/>
            <person name="Pivk Lukancic P."/>
            <person name="Tao J."/>
            <person name="Pistorius D."/>
            <person name="Moore C.M."/>
        </authorList>
    </citation>
    <scope>NUCLEOTIDE SEQUENCE [LARGE SCALE GENOMIC DNA]</scope>
    <source>
        <strain evidence="2 3">NRRL 5491</strain>
    </source>
</reference>
<feature type="region of interest" description="Disordered" evidence="1">
    <location>
        <begin position="204"/>
        <end position="261"/>
    </location>
</feature>
<feature type="compositionally biased region" description="Low complexity" evidence="1">
    <location>
        <begin position="54"/>
        <end position="67"/>
    </location>
</feature>
<organism evidence="2 3">
    <name type="scientific">Streptomyces rapamycinicus (strain ATCC 29253 / DSM 41530 / NRRL 5491 / AYB-994)</name>
    <name type="common">Streptomyces hygroscopicus (strain ATCC 29253)</name>
    <dbReference type="NCBI Taxonomy" id="1343740"/>
    <lineage>
        <taxon>Bacteria</taxon>
        <taxon>Bacillati</taxon>
        <taxon>Actinomycetota</taxon>
        <taxon>Actinomycetes</taxon>
        <taxon>Kitasatosporales</taxon>
        <taxon>Streptomycetaceae</taxon>
        <taxon>Streptomyces</taxon>
        <taxon>Streptomyces violaceusniger group</taxon>
    </lineage>
</organism>
<feature type="compositionally biased region" description="Pro residues" evidence="1">
    <location>
        <begin position="241"/>
        <end position="261"/>
    </location>
</feature>
<feature type="compositionally biased region" description="Low complexity" evidence="1">
    <location>
        <begin position="81"/>
        <end position="90"/>
    </location>
</feature>
<proteinExistence type="predicted"/>
<dbReference type="EMBL" id="QYCY01000002">
    <property type="protein sequence ID" value="RLV73297.1"/>
    <property type="molecule type" value="Genomic_DNA"/>
</dbReference>
<gene>
    <name evidence="2" type="ORF">D3C57_128765</name>
</gene>
<evidence type="ECO:0000313" key="3">
    <source>
        <dbReference type="Proteomes" id="UP000281594"/>
    </source>
</evidence>
<evidence type="ECO:0000256" key="1">
    <source>
        <dbReference type="SAM" id="MobiDB-lite"/>
    </source>
</evidence>
<sequence length="261" mass="26474">MAAATESFAVGCRLSAVRGSLHRGARPRTGGFSGWRPGGACAVVRTAEDRPRPGAYSGRSGNAARGRAGPGSGRPSHRACRAQAGRAACRVSGATRMRTGPTTVNGAGARKRRGRGTLAMPRPCALVLLVRAGPCSSVPDPARPCRTLLVRAGPGSPGPDRARPCRTGLARAGPCSSGLVLPDPPVLPDLLVLPGLPGLPVLPDPPVLPGPPLRATPARPPPSPAWRAVRPSRRGAGRSPAGPPGSRSPPPRGPGPCPPRP</sequence>
<feature type="compositionally biased region" description="Pro residues" evidence="1">
    <location>
        <begin position="204"/>
        <end position="224"/>
    </location>
</feature>
<evidence type="ECO:0000313" key="2">
    <source>
        <dbReference type="EMBL" id="RLV73297.1"/>
    </source>
</evidence>
<dbReference type="Proteomes" id="UP000281594">
    <property type="component" value="Unassembled WGS sequence"/>
</dbReference>